<reference evidence="2 3" key="1">
    <citation type="journal article" date="2016" name="Nat. Commun.">
        <title>Thousands of microbial genomes shed light on interconnected biogeochemical processes in an aquifer system.</title>
        <authorList>
            <person name="Anantharaman K."/>
            <person name="Brown C.T."/>
            <person name="Hug L.A."/>
            <person name="Sharon I."/>
            <person name="Castelle C.J."/>
            <person name="Probst A.J."/>
            <person name="Thomas B.C."/>
            <person name="Singh A."/>
            <person name="Wilkins M.J."/>
            <person name="Karaoz U."/>
            <person name="Brodie E.L."/>
            <person name="Williams K.H."/>
            <person name="Hubbard S.S."/>
            <person name="Banfield J.F."/>
        </authorList>
    </citation>
    <scope>NUCLEOTIDE SEQUENCE [LARGE SCALE GENOMIC DNA]</scope>
</reference>
<dbReference type="Proteomes" id="UP000179214">
    <property type="component" value="Unassembled WGS sequence"/>
</dbReference>
<evidence type="ECO:0000313" key="2">
    <source>
        <dbReference type="EMBL" id="OGZ70455.1"/>
    </source>
</evidence>
<comment type="caution">
    <text evidence="2">The sequence shown here is derived from an EMBL/GenBank/DDBJ whole genome shotgun (WGS) entry which is preliminary data.</text>
</comment>
<feature type="region of interest" description="Disordered" evidence="1">
    <location>
        <begin position="126"/>
        <end position="148"/>
    </location>
</feature>
<protein>
    <submittedName>
        <fullName evidence="2">Uncharacterized protein</fullName>
    </submittedName>
</protein>
<dbReference type="AlphaFoldDB" id="A0A1G2I6U6"/>
<proteinExistence type="predicted"/>
<sequence>MDLSQLSVKQLEKEISEREAYLQKIITFVEKHTIKNGLEVENEDHGSRTYILRRLEDFSGLSFELSSGEYMFGGNAIVIFADQKVVFQTRYGSSGDMKDTKVIVFDKTTDWQNKLAYAMEHAEETIKNMEEEKGKRDTDCKQRDEDTKNKKALLERAQKIGLEI</sequence>
<accession>A0A1G2I6U6</accession>
<evidence type="ECO:0000256" key="1">
    <source>
        <dbReference type="SAM" id="MobiDB-lite"/>
    </source>
</evidence>
<name>A0A1G2I6U6_9BACT</name>
<gene>
    <name evidence="2" type="ORF">A3F47_01265</name>
</gene>
<dbReference type="EMBL" id="MHOV01000008">
    <property type="protein sequence ID" value="OGZ70455.1"/>
    <property type="molecule type" value="Genomic_DNA"/>
</dbReference>
<organism evidence="2 3">
    <name type="scientific">Candidatus Staskawiczbacteria bacterium RIFCSPHIGHO2_12_FULL_38_11</name>
    <dbReference type="NCBI Taxonomy" id="1802209"/>
    <lineage>
        <taxon>Bacteria</taxon>
        <taxon>Candidatus Staskawicziibacteriota</taxon>
    </lineage>
</organism>
<evidence type="ECO:0000313" key="3">
    <source>
        <dbReference type="Proteomes" id="UP000179214"/>
    </source>
</evidence>